<organism evidence="6 7">
    <name type="scientific">Asticcacaulis taihuensis</name>
    <dbReference type="NCBI Taxonomy" id="260084"/>
    <lineage>
        <taxon>Bacteria</taxon>
        <taxon>Pseudomonadati</taxon>
        <taxon>Pseudomonadota</taxon>
        <taxon>Alphaproteobacteria</taxon>
        <taxon>Caulobacterales</taxon>
        <taxon>Caulobacteraceae</taxon>
        <taxon>Asticcacaulis</taxon>
    </lineage>
</organism>
<gene>
    <name evidence="6" type="ORF">SAMN02927928_2898</name>
</gene>
<sequence>MSFLITRIRSLLFMLWLYGTMAFFGILCSPLLLFPIPAAMAVIRWWAGSVLFGARWIVGVKVEFRGLEHRPDGPALIAGKHLSMLDTIAPFVVLKRPAYVLKHSLIYLPFLGWYALRTKMVAIRREDAAKALKLMVSACRARLNEGRQILIFPEGTRSDVGDDPVYKPGVAALYRDLEVPCHLLATNSGQFWPGHGIDRKPGTVVFEFLPPLPAGLKRGELMAQMKERLETASNALVAEHAR</sequence>
<dbReference type="PANTHER" id="PTHR10434:SF40">
    <property type="entry name" value="1-ACYL-SN-GLYCEROL-3-PHOSPHATE ACYLTRANSFERASE"/>
    <property type="match status" value="1"/>
</dbReference>
<comment type="pathway">
    <text evidence="1">Lipid metabolism.</text>
</comment>
<dbReference type="AlphaFoldDB" id="A0A1G4ST51"/>
<dbReference type="SMART" id="SM00563">
    <property type="entry name" value="PlsC"/>
    <property type="match status" value="1"/>
</dbReference>
<feature type="transmembrane region" description="Helical" evidence="4">
    <location>
        <begin position="12"/>
        <end position="36"/>
    </location>
</feature>
<evidence type="ECO:0000313" key="6">
    <source>
        <dbReference type="EMBL" id="SCW72137.1"/>
    </source>
</evidence>
<dbReference type="GO" id="GO:0003841">
    <property type="term" value="F:1-acylglycerol-3-phosphate O-acyltransferase activity"/>
    <property type="evidence" value="ECO:0007669"/>
    <property type="project" value="TreeGrafter"/>
</dbReference>
<keyword evidence="3 6" id="KW-0012">Acyltransferase</keyword>
<dbReference type="PANTHER" id="PTHR10434">
    <property type="entry name" value="1-ACYL-SN-GLYCEROL-3-PHOSPHATE ACYLTRANSFERASE"/>
    <property type="match status" value="1"/>
</dbReference>
<evidence type="ECO:0000256" key="4">
    <source>
        <dbReference type="SAM" id="Phobius"/>
    </source>
</evidence>
<name>A0A1G4ST51_9CAUL</name>
<dbReference type="GO" id="GO:0006654">
    <property type="term" value="P:phosphatidic acid biosynthetic process"/>
    <property type="evidence" value="ECO:0007669"/>
    <property type="project" value="TreeGrafter"/>
</dbReference>
<keyword evidence="2 6" id="KW-0808">Transferase</keyword>
<dbReference type="STRING" id="260084.SAMN02927928_2898"/>
<evidence type="ECO:0000313" key="7">
    <source>
        <dbReference type="Proteomes" id="UP000199150"/>
    </source>
</evidence>
<keyword evidence="4" id="KW-1133">Transmembrane helix</keyword>
<dbReference type="SUPFAM" id="SSF69593">
    <property type="entry name" value="Glycerol-3-phosphate (1)-acyltransferase"/>
    <property type="match status" value="1"/>
</dbReference>
<keyword evidence="7" id="KW-1185">Reference proteome</keyword>
<keyword evidence="4" id="KW-0812">Transmembrane</keyword>
<keyword evidence="4" id="KW-0472">Membrane</keyword>
<dbReference type="EMBL" id="FMTS01000005">
    <property type="protein sequence ID" value="SCW72137.1"/>
    <property type="molecule type" value="Genomic_DNA"/>
</dbReference>
<dbReference type="CDD" id="cd07989">
    <property type="entry name" value="LPLAT_AGPAT-like"/>
    <property type="match status" value="1"/>
</dbReference>
<evidence type="ECO:0000259" key="5">
    <source>
        <dbReference type="SMART" id="SM00563"/>
    </source>
</evidence>
<feature type="domain" description="Phospholipid/glycerol acyltransferase" evidence="5">
    <location>
        <begin position="75"/>
        <end position="189"/>
    </location>
</feature>
<dbReference type="InterPro" id="IPR002123">
    <property type="entry name" value="Plipid/glycerol_acylTrfase"/>
</dbReference>
<reference evidence="7" key="1">
    <citation type="submission" date="2016-10" db="EMBL/GenBank/DDBJ databases">
        <authorList>
            <person name="Varghese N."/>
            <person name="Submissions S."/>
        </authorList>
    </citation>
    <scope>NUCLEOTIDE SEQUENCE [LARGE SCALE GENOMIC DNA]</scope>
    <source>
        <strain evidence="7">CGMCC 1.3431</strain>
    </source>
</reference>
<protein>
    <submittedName>
        <fullName evidence="6">1-acyl-sn-glycerol-3-phosphate acyltransferase</fullName>
    </submittedName>
</protein>
<dbReference type="Pfam" id="PF01553">
    <property type="entry name" value="Acyltransferase"/>
    <property type="match status" value="1"/>
</dbReference>
<dbReference type="Proteomes" id="UP000199150">
    <property type="component" value="Unassembled WGS sequence"/>
</dbReference>
<evidence type="ECO:0000256" key="1">
    <source>
        <dbReference type="ARBA" id="ARBA00005189"/>
    </source>
</evidence>
<accession>A0A1G4ST51</accession>
<proteinExistence type="predicted"/>
<evidence type="ECO:0000256" key="2">
    <source>
        <dbReference type="ARBA" id="ARBA00022679"/>
    </source>
</evidence>
<evidence type="ECO:0000256" key="3">
    <source>
        <dbReference type="ARBA" id="ARBA00023315"/>
    </source>
</evidence>